<reference evidence="1" key="1">
    <citation type="journal article" date="2023" name="Science">
        <title>Genome structures resolve the early diversification of teleost fishes.</title>
        <authorList>
            <person name="Parey E."/>
            <person name="Louis A."/>
            <person name="Montfort J."/>
            <person name="Bouchez O."/>
            <person name="Roques C."/>
            <person name="Iampietro C."/>
            <person name="Lluch J."/>
            <person name="Castinel A."/>
            <person name="Donnadieu C."/>
            <person name="Desvignes T."/>
            <person name="Floi Bucao C."/>
            <person name="Jouanno E."/>
            <person name="Wen M."/>
            <person name="Mejri S."/>
            <person name="Dirks R."/>
            <person name="Jansen H."/>
            <person name="Henkel C."/>
            <person name="Chen W.J."/>
            <person name="Zahm M."/>
            <person name="Cabau C."/>
            <person name="Klopp C."/>
            <person name="Thompson A.W."/>
            <person name="Robinson-Rechavi M."/>
            <person name="Braasch I."/>
            <person name="Lecointre G."/>
            <person name="Bobe J."/>
            <person name="Postlethwait J.H."/>
            <person name="Berthelot C."/>
            <person name="Roest Crollius H."/>
            <person name="Guiguen Y."/>
        </authorList>
    </citation>
    <scope>NUCLEOTIDE SEQUENCE</scope>
    <source>
        <strain evidence="1">WJC10195</strain>
    </source>
</reference>
<keyword evidence="2" id="KW-1185">Reference proteome</keyword>
<dbReference type="AlphaFoldDB" id="A0A9Q1EI55"/>
<organism evidence="1 2">
    <name type="scientific">Synaphobranchus kaupii</name>
    <name type="common">Kaup's arrowtooth eel</name>
    <dbReference type="NCBI Taxonomy" id="118154"/>
    <lineage>
        <taxon>Eukaryota</taxon>
        <taxon>Metazoa</taxon>
        <taxon>Chordata</taxon>
        <taxon>Craniata</taxon>
        <taxon>Vertebrata</taxon>
        <taxon>Euteleostomi</taxon>
        <taxon>Actinopterygii</taxon>
        <taxon>Neopterygii</taxon>
        <taxon>Teleostei</taxon>
        <taxon>Anguilliformes</taxon>
        <taxon>Synaphobranchidae</taxon>
        <taxon>Synaphobranchus</taxon>
    </lineage>
</organism>
<name>A0A9Q1EI55_SYNKA</name>
<dbReference type="Proteomes" id="UP001152622">
    <property type="component" value="Chromosome 17"/>
</dbReference>
<dbReference type="EMBL" id="JAINUF010000017">
    <property type="protein sequence ID" value="KAJ8339205.1"/>
    <property type="molecule type" value="Genomic_DNA"/>
</dbReference>
<accession>A0A9Q1EI55</accession>
<protein>
    <submittedName>
        <fullName evidence="1">Uncharacterized protein</fullName>
    </submittedName>
</protein>
<evidence type="ECO:0000313" key="1">
    <source>
        <dbReference type="EMBL" id="KAJ8339205.1"/>
    </source>
</evidence>
<sequence>MVWCRDQVTDYGDGVLGRAPQSPAPPCEHVTSLAQRPLATFLSDPQLPAPSLLPFRISSEEFSAAPHPLHLDGLARNLFGDRGPVHGLH</sequence>
<comment type="caution">
    <text evidence="1">The sequence shown here is derived from an EMBL/GenBank/DDBJ whole genome shotgun (WGS) entry which is preliminary data.</text>
</comment>
<evidence type="ECO:0000313" key="2">
    <source>
        <dbReference type="Proteomes" id="UP001152622"/>
    </source>
</evidence>
<proteinExistence type="predicted"/>
<gene>
    <name evidence="1" type="ORF">SKAU_G00359910</name>
</gene>